<keyword evidence="5" id="KW-0648">Protein biosynthesis</keyword>
<sequence>MAGLCEGGNEPPGSLKASVMIMVHADNQGLVLPPRVACFQVVIVPCGINAGMKDEDRKALIANCEELEQALNGVGIRVKGDYRDNYSPGWKFNHWELKGVPIRIELGPKDIKQKQVVAVRRDTGEKLTVQRDCIVADIQKLLETIHFCMLDKATKELNTHIVECKDWAEFCAGVDKSNLMLSPFCGAIDCEDLIKKDSARPPTRKTQCTETSGCDCLAQMTYAPVPSMLSSLLQGGDCNLYLNVVVETFFCQKVTWREIGAVGWMVEDLPSKLKQQIPCGVGCMRSCIVVPLVSIPQYAIRKVQDNREGLELNGLHQLVVYMDDVNMLGENPQTIRKNTGILLKASKEIGLEVNSEKTKEEAEPGAPSMGAKGLCIPFKQKKSIEATDRCIYPTCKNKPLNYTLFGRIHYRKRYALGICRCNASNDLTEMDLVDFSGPCEVCGVTERVLRCSRCRCVYYCSKEHQTQDWKEHKSFCKTHRIDKRKEDENPSLNKKIVKDTGTGDSNVNTLDTKNVENGKSECHIIDSSDNLKFDRNEGAVGWNLSPVPFKDIWESGIVNPAREVLSPLGNSESEIGEETGLSPITYEGSSETEILNAGTENLNTTLDIKTLTARRLGSNISRSRNRPKQERQFNMAPRNTNGFKAFPEISLVSGEALPPFLHRQKPDQEDMLDSICRNVIEDMDAYGVCVIENFLGPVMGMAVLGEVTSMYNKGVFKDGQLVSNRTNDLKTIRGDQITWLDGKESSCRNIGILISQVDNIIVRANKMANNGKMGDYTITGRTKVCI</sequence>
<dbReference type="InterPro" id="IPR004154">
    <property type="entry name" value="Anticodon-bd"/>
</dbReference>
<dbReference type="SUPFAM" id="SSF52954">
    <property type="entry name" value="Class II aaRS ABD-related"/>
    <property type="match status" value="1"/>
</dbReference>
<comment type="caution">
    <text evidence="8">The sequence shown here is derived from an EMBL/GenBank/DDBJ whole genome shotgun (WGS) entry which is preliminary data.</text>
</comment>
<keyword evidence="4" id="KW-0862">Zinc</keyword>
<organism evidence="8 9">
    <name type="scientific">Periplaneta americana</name>
    <name type="common">American cockroach</name>
    <name type="synonym">Blatta americana</name>
    <dbReference type="NCBI Taxonomy" id="6978"/>
    <lineage>
        <taxon>Eukaryota</taxon>
        <taxon>Metazoa</taxon>
        <taxon>Ecdysozoa</taxon>
        <taxon>Arthropoda</taxon>
        <taxon>Hexapoda</taxon>
        <taxon>Insecta</taxon>
        <taxon>Pterygota</taxon>
        <taxon>Neoptera</taxon>
        <taxon>Polyneoptera</taxon>
        <taxon>Dictyoptera</taxon>
        <taxon>Blattodea</taxon>
        <taxon>Blattoidea</taxon>
        <taxon>Blattidae</taxon>
        <taxon>Blattinae</taxon>
        <taxon>Periplaneta</taxon>
    </lineage>
</organism>
<evidence type="ECO:0000256" key="6">
    <source>
        <dbReference type="PROSITE-ProRule" id="PRU00134"/>
    </source>
</evidence>
<evidence type="ECO:0000259" key="7">
    <source>
        <dbReference type="PROSITE" id="PS50865"/>
    </source>
</evidence>
<evidence type="ECO:0000256" key="4">
    <source>
        <dbReference type="ARBA" id="ARBA00022833"/>
    </source>
</evidence>
<evidence type="ECO:0000313" key="8">
    <source>
        <dbReference type="EMBL" id="KAJ4426690.1"/>
    </source>
</evidence>
<proteinExistence type="predicted"/>
<dbReference type="InterPro" id="IPR036621">
    <property type="entry name" value="Anticodon-bd_dom_sf"/>
</dbReference>
<keyword evidence="3 6" id="KW-0863">Zinc-finger</keyword>
<gene>
    <name evidence="8" type="ORF">ANN_26488</name>
</gene>
<dbReference type="Gene3D" id="3.30.110.30">
    <property type="entry name" value="C-terminal domain of ProRS"/>
    <property type="match status" value="2"/>
</dbReference>
<keyword evidence="9" id="KW-1185">Reference proteome</keyword>
<dbReference type="SUPFAM" id="SSF144232">
    <property type="entry name" value="HIT/MYND zinc finger-like"/>
    <property type="match status" value="1"/>
</dbReference>
<feature type="domain" description="MYND-type" evidence="7">
    <location>
        <begin position="439"/>
        <end position="476"/>
    </location>
</feature>
<dbReference type="Gene3D" id="6.10.140.2220">
    <property type="match status" value="1"/>
</dbReference>
<accession>A0ABQ8RYR4</accession>
<evidence type="ECO:0000256" key="3">
    <source>
        <dbReference type="ARBA" id="ARBA00022771"/>
    </source>
</evidence>
<name>A0ABQ8RYR4_PERAM</name>
<dbReference type="Proteomes" id="UP001148838">
    <property type="component" value="Unassembled WGS sequence"/>
</dbReference>
<keyword evidence="2" id="KW-0479">Metal-binding</keyword>
<reference evidence="8 9" key="1">
    <citation type="journal article" date="2022" name="Allergy">
        <title>Genome assembly and annotation of Periplaneta americana reveal a comprehensive cockroach allergen profile.</title>
        <authorList>
            <person name="Wang L."/>
            <person name="Xiong Q."/>
            <person name="Saelim N."/>
            <person name="Wang L."/>
            <person name="Nong W."/>
            <person name="Wan A.T."/>
            <person name="Shi M."/>
            <person name="Liu X."/>
            <person name="Cao Q."/>
            <person name="Hui J.H.L."/>
            <person name="Sookrung N."/>
            <person name="Leung T.F."/>
            <person name="Tungtrongchitr A."/>
            <person name="Tsui S.K.W."/>
        </authorList>
    </citation>
    <scope>NUCLEOTIDE SEQUENCE [LARGE SCALE GENOMIC DNA]</scope>
    <source>
        <strain evidence="8">PWHHKU_190912</strain>
    </source>
</reference>
<dbReference type="CDD" id="cd00862">
    <property type="entry name" value="ProRS_anticodon_zinc"/>
    <property type="match status" value="1"/>
</dbReference>
<dbReference type="InterPro" id="IPR017449">
    <property type="entry name" value="Pro-tRNA_synth_II"/>
</dbReference>
<dbReference type="PROSITE" id="PS01360">
    <property type="entry name" value="ZF_MYND_1"/>
    <property type="match status" value="1"/>
</dbReference>
<dbReference type="Gene3D" id="2.60.120.620">
    <property type="entry name" value="q2cbj1_9rhob like domain"/>
    <property type="match status" value="1"/>
</dbReference>
<evidence type="ECO:0000256" key="5">
    <source>
        <dbReference type="ARBA" id="ARBA00022917"/>
    </source>
</evidence>
<dbReference type="Pfam" id="PF01753">
    <property type="entry name" value="zf-MYND"/>
    <property type="match status" value="1"/>
</dbReference>
<dbReference type="EC" id="6.1.1.15" evidence="1"/>
<dbReference type="PANTHER" id="PTHR43382:SF2">
    <property type="entry name" value="BIFUNCTIONAL GLUTAMATE_PROLINE--TRNA LIGASE"/>
    <property type="match status" value="1"/>
</dbReference>
<dbReference type="InterPro" id="IPR004499">
    <property type="entry name" value="Pro-tRNA-ligase_IIa_arc-type"/>
</dbReference>
<dbReference type="EMBL" id="JAJSOF020000039">
    <property type="protein sequence ID" value="KAJ4426690.1"/>
    <property type="molecule type" value="Genomic_DNA"/>
</dbReference>
<evidence type="ECO:0000313" key="9">
    <source>
        <dbReference type="Proteomes" id="UP001148838"/>
    </source>
</evidence>
<dbReference type="PROSITE" id="PS50865">
    <property type="entry name" value="ZF_MYND_2"/>
    <property type="match status" value="1"/>
</dbReference>
<dbReference type="Pfam" id="PF03129">
    <property type="entry name" value="HGTP_anticodon"/>
    <property type="match status" value="1"/>
</dbReference>
<protein>
    <recommendedName>
        <fullName evidence="1">proline--tRNA ligase</fullName>
        <ecNumber evidence="1">6.1.1.15</ecNumber>
    </recommendedName>
</protein>
<dbReference type="Gene3D" id="3.40.50.800">
    <property type="entry name" value="Anticodon-binding domain"/>
    <property type="match status" value="1"/>
</dbReference>
<evidence type="ECO:0000256" key="1">
    <source>
        <dbReference type="ARBA" id="ARBA00012831"/>
    </source>
</evidence>
<dbReference type="InterPro" id="IPR002893">
    <property type="entry name" value="Znf_MYND"/>
</dbReference>
<dbReference type="PANTHER" id="PTHR43382">
    <property type="entry name" value="PROLYL-TRNA SYNTHETASE"/>
    <property type="match status" value="1"/>
</dbReference>
<evidence type="ECO:0000256" key="2">
    <source>
        <dbReference type="ARBA" id="ARBA00022723"/>
    </source>
</evidence>